<evidence type="ECO:0000313" key="12">
    <source>
        <dbReference type="Proteomes" id="UP001162640"/>
    </source>
</evidence>
<dbReference type="GO" id="GO:0008519">
    <property type="term" value="F:ammonium channel activity"/>
    <property type="evidence" value="ECO:0007669"/>
    <property type="project" value="InterPro"/>
</dbReference>
<name>A0A9W7ATX4_9STRA</name>
<feature type="transmembrane region" description="Helical" evidence="9">
    <location>
        <begin position="113"/>
        <end position="132"/>
    </location>
</feature>
<evidence type="ECO:0000259" key="10">
    <source>
        <dbReference type="Pfam" id="PF00909"/>
    </source>
</evidence>
<evidence type="ECO:0000256" key="1">
    <source>
        <dbReference type="ARBA" id="ARBA00004141"/>
    </source>
</evidence>
<feature type="transmembrane region" description="Helical" evidence="9">
    <location>
        <begin position="337"/>
        <end position="356"/>
    </location>
</feature>
<dbReference type="InterPro" id="IPR002229">
    <property type="entry name" value="RhesusRHD"/>
</dbReference>
<keyword evidence="4" id="KW-0813">Transport</keyword>
<keyword evidence="5 9" id="KW-0812">Transmembrane</keyword>
<dbReference type="PANTHER" id="PTHR11730">
    <property type="entry name" value="AMMONIUM TRANSPORTER"/>
    <property type="match status" value="1"/>
</dbReference>
<feature type="transmembrane region" description="Helical" evidence="9">
    <location>
        <begin position="385"/>
        <end position="409"/>
    </location>
</feature>
<evidence type="ECO:0000256" key="5">
    <source>
        <dbReference type="ARBA" id="ARBA00022692"/>
    </source>
</evidence>
<sequence>MTESVDSISNAVDGFFMLINAQIIFFMQGGFAMLEVGVIQTKNAKSILFKNMLDMFVVALCWFFWGFAISGDGASGQTERDGVDSGNFGFGQGLTGEGTERWGSIDWRNAAPFIHSLTYATTTTTIMSGGVAERMKVEVYIFLSAILSSLVYSSMVSWCWSEEGFMAKQGFVDFAGSCVVHLVGGSAALVGSILVGPRRNRFAKDGSVINFKSTSLVLSSLGAFILAFTWISFNGSSVLVTKDSSVELSAFAVLNTFLCLATAGVSSVLIETVAHKGTYDLPYTINGMLGGLVAVTASCAFIDNWCAILLGICSAAVSKGSSWLLLNKLLIDDPLDAFTVHGANGILGTMWVGLFARKDLLKRFGKDGEGLFMGGGDGSLLEAQVLGCLLAFFFTVGCYVVACVLWFAMSEGFKQVKGNSVIVVETAGEDYDEVDEIDEDMTTVSSIDLEALSFRDRVCLSLRVSRDAEIVGADFIYHEGNGEWVGVGGG</sequence>
<dbReference type="Proteomes" id="UP001162640">
    <property type="component" value="Unassembled WGS sequence"/>
</dbReference>
<dbReference type="AlphaFoldDB" id="A0A9W7ATX4"/>
<dbReference type="PANTHER" id="PTHR11730:SF6">
    <property type="entry name" value="AMMONIUM TRANSPORTER"/>
    <property type="match status" value="1"/>
</dbReference>
<keyword evidence="6 9" id="KW-1133">Transmembrane helix</keyword>
<comment type="subcellular location">
    <subcellularLocation>
        <location evidence="1">Membrane</location>
        <topology evidence="1">Multi-pass membrane protein</topology>
    </subcellularLocation>
</comment>
<evidence type="ECO:0000256" key="7">
    <source>
        <dbReference type="ARBA" id="ARBA00023136"/>
    </source>
</evidence>
<feature type="transmembrane region" description="Helical" evidence="9">
    <location>
        <begin position="170"/>
        <end position="195"/>
    </location>
</feature>
<feature type="domain" description="Ammonium transporter AmtB-like" evidence="10">
    <location>
        <begin position="16"/>
        <end position="405"/>
    </location>
</feature>
<feature type="transmembrane region" description="Helical" evidence="9">
    <location>
        <begin position="216"/>
        <end position="233"/>
    </location>
</feature>
<dbReference type="InterPro" id="IPR018047">
    <property type="entry name" value="Ammonium_transpt_CS"/>
</dbReference>
<comment type="similarity">
    <text evidence="2">Belongs to the ammonia transporter channel (TC 1.A.11.2) family.</text>
</comment>
<proteinExistence type="inferred from homology"/>
<dbReference type="Pfam" id="PF00909">
    <property type="entry name" value="Ammonium_transp"/>
    <property type="match status" value="1"/>
</dbReference>
<dbReference type="InterPro" id="IPR029020">
    <property type="entry name" value="Ammonium/urea_transptr"/>
</dbReference>
<dbReference type="GO" id="GO:0097272">
    <property type="term" value="P:ammonium homeostasis"/>
    <property type="evidence" value="ECO:0007669"/>
    <property type="project" value="TreeGrafter"/>
</dbReference>
<reference evidence="12" key="1">
    <citation type="journal article" date="2023" name="Commun. Biol.">
        <title>Genome analysis of Parmales, the sister group of diatoms, reveals the evolutionary specialization of diatoms from phago-mixotrophs to photoautotrophs.</title>
        <authorList>
            <person name="Ban H."/>
            <person name="Sato S."/>
            <person name="Yoshikawa S."/>
            <person name="Yamada K."/>
            <person name="Nakamura Y."/>
            <person name="Ichinomiya M."/>
            <person name="Sato N."/>
            <person name="Blanc-Mathieu R."/>
            <person name="Endo H."/>
            <person name="Kuwata A."/>
            <person name="Ogata H."/>
        </authorList>
    </citation>
    <scope>NUCLEOTIDE SEQUENCE [LARGE SCALE GENOMIC DNA]</scope>
</reference>
<evidence type="ECO:0000256" key="3">
    <source>
        <dbReference type="ARBA" id="ARBA00011036"/>
    </source>
</evidence>
<evidence type="ECO:0000256" key="2">
    <source>
        <dbReference type="ARBA" id="ARBA00005887"/>
    </source>
</evidence>
<dbReference type="SUPFAM" id="SSF111352">
    <property type="entry name" value="Ammonium transporter"/>
    <property type="match status" value="1"/>
</dbReference>
<comment type="similarity">
    <text evidence="3">Belongs to the ammonium transporter (TC 2.A.49) family. Rh subfamily.</text>
</comment>
<dbReference type="PRINTS" id="PR00342">
    <property type="entry name" value="RHESUSRHD"/>
</dbReference>
<dbReference type="InterPro" id="IPR024041">
    <property type="entry name" value="NH4_transpt_AmtB-like_dom"/>
</dbReference>
<keyword evidence="7 9" id="KW-0472">Membrane</keyword>
<dbReference type="PROSITE" id="PS01219">
    <property type="entry name" value="AMMONIUM_TRANSP"/>
    <property type="match status" value="1"/>
</dbReference>
<evidence type="ECO:0000313" key="11">
    <source>
        <dbReference type="EMBL" id="GMH79026.1"/>
    </source>
</evidence>
<feature type="transmembrane region" description="Helical" evidence="9">
    <location>
        <begin position="51"/>
        <end position="69"/>
    </location>
</feature>
<feature type="transmembrane region" description="Helical" evidence="9">
    <location>
        <begin position="291"/>
        <end position="317"/>
    </location>
</feature>
<keyword evidence="8" id="KW-0924">Ammonia transport</keyword>
<comment type="caution">
    <text evidence="11">The sequence shown here is derived from an EMBL/GenBank/DDBJ whole genome shotgun (WGS) entry which is preliminary data.</text>
</comment>
<dbReference type="GO" id="GO:0005886">
    <property type="term" value="C:plasma membrane"/>
    <property type="evidence" value="ECO:0007669"/>
    <property type="project" value="InterPro"/>
</dbReference>
<protein>
    <recommendedName>
        <fullName evidence="10">Ammonium transporter AmtB-like domain-containing protein</fullName>
    </recommendedName>
</protein>
<evidence type="ECO:0000256" key="6">
    <source>
        <dbReference type="ARBA" id="ARBA00022989"/>
    </source>
</evidence>
<feature type="transmembrane region" description="Helical" evidence="9">
    <location>
        <begin position="139"/>
        <end position="158"/>
    </location>
</feature>
<accession>A0A9W7ATX4</accession>
<gene>
    <name evidence="11" type="ORF">TL16_g08008</name>
</gene>
<feature type="transmembrane region" description="Helical" evidence="9">
    <location>
        <begin position="15"/>
        <end position="39"/>
    </location>
</feature>
<organism evidence="11 12">
    <name type="scientific">Triparma laevis f. inornata</name>
    <dbReference type="NCBI Taxonomy" id="1714386"/>
    <lineage>
        <taxon>Eukaryota</taxon>
        <taxon>Sar</taxon>
        <taxon>Stramenopiles</taxon>
        <taxon>Ochrophyta</taxon>
        <taxon>Bolidophyceae</taxon>
        <taxon>Parmales</taxon>
        <taxon>Triparmaceae</taxon>
        <taxon>Triparma</taxon>
    </lineage>
</organism>
<dbReference type="EMBL" id="BLQM01000260">
    <property type="protein sequence ID" value="GMH79026.1"/>
    <property type="molecule type" value="Genomic_DNA"/>
</dbReference>
<evidence type="ECO:0000256" key="8">
    <source>
        <dbReference type="ARBA" id="ARBA00023177"/>
    </source>
</evidence>
<feature type="transmembrane region" description="Helical" evidence="9">
    <location>
        <begin position="248"/>
        <end position="270"/>
    </location>
</feature>
<dbReference type="Gene3D" id="1.10.3430.10">
    <property type="entry name" value="Ammonium transporter AmtB like domains"/>
    <property type="match status" value="1"/>
</dbReference>
<evidence type="ECO:0000256" key="4">
    <source>
        <dbReference type="ARBA" id="ARBA00022448"/>
    </source>
</evidence>
<evidence type="ECO:0000256" key="9">
    <source>
        <dbReference type="SAM" id="Phobius"/>
    </source>
</evidence>